<dbReference type="EMBL" id="CAJNOT010004246">
    <property type="protein sequence ID" value="CAF1423279.1"/>
    <property type="molecule type" value="Genomic_DNA"/>
</dbReference>
<comment type="caution">
    <text evidence="3">The sequence shown here is derived from an EMBL/GenBank/DDBJ whole genome shotgun (WGS) entry which is preliminary data.</text>
</comment>
<proteinExistence type="predicted"/>
<keyword evidence="2" id="KW-0732">Signal</keyword>
<sequence>MVKLIILIALVCLGLVSAGGNGRQRDDSRHDNSRHDNNRHDNSRHDDSHRGGDNHYGGPVGGGDYGNTGESRFCANSTFVQSYVKQMQAVITQLNNNGSFTDFFEKRKEETSYLQNADNTALLTSNCTQYFKGLDSARTRDKVAQNLRDRFTEIANHLLGNILENCQTRFRDYDRHQIFPSLRKY</sequence>
<feature type="signal peptide" evidence="2">
    <location>
        <begin position="1"/>
        <end position="18"/>
    </location>
</feature>
<feature type="compositionally biased region" description="Basic and acidic residues" evidence="1">
    <location>
        <begin position="23"/>
        <end position="53"/>
    </location>
</feature>
<feature type="chain" id="PRO_5032884057" evidence="2">
    <location>
        <begin position="19"/>
        <end position="185"/>
    </location>
</feature>
<protein>
    <submittedName>
        <fullName evidence="3">Uncharacterized protein</fullName>
    </submittedName>
</protein>
<dbReference type="Proteomes" id="UP000663864">
    <property type="component" value="Unassembled WGS sequence"/>
</dbReference>
<gene>
    <name evidence="3" type="ORF">ZHD862_LOCUS34042</name>
</gene>
<evidence type="ECO:0000313" key="3">
    <source>
        <dbReference type="EMBL" id="CAF1423279.1"/>
    </source>
</evidence>
<reference evidence="3" key="1">
    <citation type="submission" date="2021-02" db="EMBL/GenBank/DDBJ databases">
        <authorList>
            <person name="Nowell W R."/>
        </authorList>
    </citation>
    <scope>NUCLEOTIDE SEQUENCE</scope>
</reference>
<name>A0A815MIX7_9BILA</name>
<organism evidence="3 4">
    <name type="scientific">Rotaria sordida</name>
    <dbReference type="NCBI Taxonomy" id="392033"/>
    <lineage>
        <taxon>Eukaryota</taxon>
        <taxon>Metazoa</taxon>
        <taxon>Spiralia</taxon>
        <taxon>Gnathifera</taxon>
        <taxon>Rotifera</taxon>
        <taxon>Eurotatoria</taxon>
        <taxon>Bdelloidea</taxon>
        <taxon>Philodinida</taxon>
        <taxon>Philodinidae</taxon>
        <taxon>Rotaria</taxon>
    </lineage>
</organism>
<evidence type="ECO:0000256" key="2">
    <source>
        <dbReference type="SAM" id="SignalP"/>
    </source>
</evidence>
<evidence type="ECO:0000313" key="4">
    <source>
        <dbReference type="Proteomes" id="UP000663864"/>
    </source>
</evidence>
<evidence type="ECO:0000256" key="1">
    <source>
        <dbReference type="SAM" id="MobiDB-lite"/>
    </source>
</evidence>
<accession>A0A815MIX7</accession>
<dbReference type="AlphaFoldDB" id="A0A815MIX7"/>
<feature type="region of interest" description="Disordered" evidence="1">
    <location>
        <begin position="20"/>
        <end position="62"/>
    </location>
</feature>